<dbReference type="Gene3D" id="1.20.5.3310">
    <property type="match status" value="1"/>
</dbReference>
<dbReference type="InterPro" id="IPR003369">
    <property type="entry name" value="TatA/B/E"/>
</dbReference>
<evidence type="ECO:0000256" key="7">
    <source>
        <dbReference type="ARBA" id="ARBA00023136"/>
    </source>
</evidence>
<dbReference type="AlphaFoldDB" id="A0A9X1LY06"/>
<dbReference type="Pfam" id="PF02416">
    <property type="entry name" value="TatA_B_E"/>
    <property type="match status" value="1"/>
</dbReference>
<evidence type="ECO:0000313" key="10">
    <source>
        <dbReference type="Proteomes" id="UP001139354"/>
    </source>
</evidence>
<evidence type="ECO:0000313" key="9">
    <source>
        <dbReference type="EMBL" id="MCC2034204.1"/>
    </source>
</evidence>
<name>A0A9X1LY06_9MICO</name>
<comment type="caution">
    <text evidence="9">The sequence shown here is derived from an EMBL/GenBank/DDBJ whole genome shotgun (WGS) entry which is preliminary data.</text>
</comment>
<evidence type="ECO:0000256" key="3">
    <source>
        <dbReference type="ARBA" id="ARBA00022692"/>
    </source>
</evidence>
<reference evidence="9" key="1">
    <citation type="submission" date="2021-04" db="EMBL/GenBank/DDBJ databases">
        <title>Microbacterium tenobrionis sp. nov. and Microbacterium allomyrinae sp. nov., isolated from larvae of Tenobrio molitor and Allomyrina dichotoma, respectively.</title>
        <authorList>
            <person name="Lee S.D."/>
        </authorList>
    </citation>
    <scope>NUCLEOTIDE SEQUENCE</scope>
    <source>
        <strain evidence="9">BWT-G7</strain>
    </source>
</reference>
<keyword evidence="2" id="KW-0813">Transport</keyword>
<sequence>MFFGLTIEKLLLIGLVAALIIGPERLPRYAESLAGFTRRTRDWLSTARTRVRDEMGEDFDDVDWRTLDPRQYDPRRIIREALLDDAPVATVRAAEVAGAVTSTAAPSTPPVRSPFRGPSEQPPPYDTEAT</sequence>
<comment type="subcellular location">
    <subcellularLocation>
        <location evidence="1">Membrane</location>
        <topology evidence="1">Single-pass membrane protein</topology>
    </subcellularLocation>
</comment>
<keyword evidence="4" id="KW-0653">Protein transport</keyword>
<dbReference type="EMBL" id="JAGTTN010000010">
    <property type="protein sequence ID" value="MCC2034204.1"/>
    <property type="molecule type" value="Genomic_DNA"/>
</dbReference>
<evidence type="ECO:0000256" key="4">
    <source>
        <dbReference type="ARBA" id="ARBA00022927"/>
    </source>
</evidence>
<keyword evidence="10" id="KW-1185">Reference proteome</keyword>
<feature type="region of interest" description="Disordered" evidence="8">
    <location>
        <begin position="99"/>
        <end position="130"/>
    </location>
</feature>
<evidence type="ECO:0000256" key="8">
    <source>
        <dbReference type="SAM" id="MobiDB-lite"/>
    </source>
</evidence>
<evidence type="ECO:0000256" key="5">
    <source>
        <dbReference type="ARBA" id="ARBA00022989"/>
    </source>
</evidence>
<evidence type="ECO:0000256" key="1">
    <source>
        <dbReference type="ARBA" id="ARBA00004167"/>
    </source>
</evidence>
<feature type="compositionally biased region" description="Pro residues" evidence="8">
    <location>
        <begin position="120"/>
        <end position="130"/>
    </location>
</feature>
<proteinExistence type="predicted"/>
<dbReference type="PRINTS" id="PR01506">
    <property type="entry name" value="TATBPROTEIN"/>
</dbReference>
<dbReference type="Proteomes" id="UP001139354">
    <property type="component" value="Unassembled WGS sequence"/>
</dbReference>
<keyword evidence="3" id="KW-0812">Transmembrane</keyword>
<gene>
    <name evidence="9" type="ORF">KEC57_18635</name>
</gene>
<keyword evidence="5" id="KW-1133">Transmembrane helix</keyword>
<protein>
    <submittedName>
        <fullName evidence="9">Sec-independent protein translocase TatB</fullName>
    </submittedName>
</protein>
<accession>A0A9X1LY06</accession>
<organism evidence="9 10">
    <name type="scientific">Microbacterium allomyrinae</name>
    <dbReference type="NCBI Taxonomy" id="2830666"/>
    <lineage>
        <taxon>Bacteria</taxon>
        <taxon>Bacillati</taxon>
        <taxon>Actinomycetota</taxon>
        <taxon>Actinomycetes</taxon>
        <taxon>Micrococcales</taxon>
        <taxon>Microbacteriaceae</taxon>
        <taxon>Microbacterium</taxon>
    </lineage>
</organism>
<keyword evidence="6" id="KW-0811">Translocation</keyword>
<evidence type="ECO:0000256" key="6">
    <source>
        <dbReference type="ARBA" id="ARBA00023010"/>
    </source>
</evidence>
<evidence type="ECO:0000256" key="2">
    <source>
        <dbReference type="ARBA" id="ARBA00022448"/>
    </source>
</evidence>
<keyword evidence="7" id="KW-0472">Membrane</keyword>
<dbReference type="RefSeq" id="WP_229386200.1">
    <property type="nucleotide sequence ID" value="NZ_JAGTTN010000010.1"/>
</dbReference>